<protein>
    <submittedName>
        <fullName evidence="2">Uncharacterized protein</fullName>
    </submittedName>
</protein>
<dbReference type="Proteomes" id="UP000008021">
    <property type="component" value="Chromosome 2"/>
</dbReference>
<sequence length="188" mass="19837">MACSPRVFLSASAAPPPPSAASSSSSPFLSTGHVSSAPSTWTVQYKQPGHTFYRRTHVQSFLAFASTDASEGKRSSGDNVVMVDPLEAKRLAAQQMQQIQAREKLKRRRRAEAINGALAMIGLTVGLVLEGQTGKGILAQRRRRAEAINGALAMIGLTVGLVLEGQTGKGILAQLAGYLTALSSLFGQ</sequence>
<dbReference type="Gene3D" id="1.10.3460.10">
    <property type="entry name" value="Chlorophyll a/b binding protein domain"/>
    <property type="match status" value="1"/>
</dbReference>
<evidence type="ECO:0000256" key="1">
    <source>
        <dbReference type="SAM" id="MobiDB-lite"/>
    </source>
</evidence>
<evidence type="ECO:0000313" key="2">
    <source>
        <dbReference type="EnsemblPlants" id="OMERI02G23330.2"/>
    </source>
</evidence>
<keyword evidence="3" id="KW-1185">Reference proteome</keyword>
<dbReference type="InterPro" id="IPR053091">
    <property type="entry name" value="PSII_Assembly/Photoprotect-Rel"/>
</dbReference>
<organism evidence="2">
    <name type="scientific">Oryza meridionalis</name>
    <dbReference type="NCBI Taxonomy" id="40149"/>
    <lineage>
        <taxon>Eukaryota</taxon>
        <taxon>Viridiplantae</taxon>
        <taxon>Streptophyta</taxon>
        <taxon>Embryophyta</taxon>
        <taxon>Tracheophyta</taxon>
        <taxon>Spermatophyta</taxon>
        <taxon>Magnoliopsida</taxon>
        <taxon>Liliopsida</taxon>
        <taxon>Poales</taxon>
        <taxon>Poaceae</taxon>
        <taxon>BOP clade</taxon>
        <taxon>Oryzoideae</taxon>
        <taxon>Oryzeae</taxon>
        <taxon>Oryzinae</taxon>
        <taxon>Oryza</taxon>
    </lineage>
</organism>
<evidence type="ECO:0000313" key="3">
    <source>
        <dbReference type="Proteomes" id="UP000008021"/>
    </source>
</evidence>
<proteinExistence type="predicted"/>
<dbReference type="Gramene" id="OMERI02G23330.2">
    <property type="protein sequence ID" value="OMERI02G23330.2"/>
    <property type="gene ID" value="OMERI02G23330"/>
</dbReference>
<dbReference type="PANTHER" id="PTHR37752:SF1">
    <property type="entry name" value="OS02G0610700 PROTEIN"/>
    <property type="match status" value="1"/>
</dbReference>
<dbReference type="AlphaFoldDB" id="A0A0E0CN99"/>
<dbReference type="SUPFAM" id="SSF103511">
    <property type="entry name" value="Chlorophyll a-b binding protein"/>
    <property type="match status" value="1"/>
</dbReference>
<dbReference type="EnsemblPlants" id="OMERI02G23330.2">
    <property type="protein sequence ID" value="OMERI02G23330.2"/>
    <property type="gene ID" value="OMERI02G23330"/>
</dbReference>
<dbReference type="GO" id="GO:0009535">
    <property type="term" value="C:chloroplast thylakoid membrane"/>
    <property type="evidence" value="ECO:0007669"/>
    <property type="project" value="TreeGrafter"/>
</dbReference>
<feature type="region of interest" description="Disordered" evidence="1">
    <location>
        <begin position="1"/>
        <end position="31"/>
    </location>
</feature>
<reference evidence="2" key="1">
    <citation type="submission" date="2015-04" db="UniProtKB">
        <authorList>
            <consortium name="EnsemblPlants"/>
        </authorList>
    </citation>
    <scope>IDENTIFICATION</scope>
</reference>
<reference evidence="2" key="2">
    <citation type="submission" date="2018-05" db="EMBL/GenBank/DDBJ databases">
        <title>OmerRS3 (Oryza meridionalis Reference Sequence Version 3).</title>
        <authorList>
            <person name="Zhang J."/>
            <person name="Kudrna D."/>
            <person name="Lee S."/>
            <person name="Talag J."/>
            <person name="Welchert J."/>
            <person name="Wing R.A."/>
        </authorList>
    </citation>
    <scope>NUCLEOTIDE SEQUENCE [LARGE SCALE GENOMIC DNA]</scope>
    <source>
        <strain evidence="2">cv. OR44</strain>
    </source>
</reference>
<name>A0A0E0CN99_9ORYZ</name>
<accession>A0A0E0CN99</accession>
<dbReference type="STRING" id="40149.A0A0E0CN99"/>
<dbReference type="PANTHER" id="PTHR37752">
    <property type="entry name" value="OS02G0610700 PROTEIN"/>
    <property type="match status" value="1"/>
</dbReference>